<organism evidence="2 3">
    <name type="scientific">Corynebacterium sphenisci DSM 44792</name>
    <dbReference type="NCBI Taxonomy" id="1437874"/>
    <lineage>
        <taxon>Bacteria</taxon>
        <taxon>Bacillati</taxon>
        <taxon>Actinomycetota</taxon>
        <taxon>Actinomycetes</taxon>
        <taxon>Mycobacteriales</taxon>
        <taxon>Corynebacteriaceae</taxon>
        <taxon>Corynebacterium</taxon>
    </lineage>
</organism>
<feature type="region of interest" description="Disordered" evidence="1">
    <location>
        <begin position="1"/>
        <end position="30"/>
    </location>
</feature>
<gene>
    <name evidence="2" type="ORF">CSPHI_07090</name>
</gene>
<dbReference type="EMBL" id="CP009248">
    <property type="protein sequence ID" value="APT90845.1"/>
    <property type="molecule type" value="Genomic_DNA"/>
</dbReference>
<evidence type="ECO:0000256" key="1">
    <source>
        <dbReference type="SAM" id="MobiDB-lite"/>
    </source>
</evidence>
<sequence>MSAPRSAPSPADLAGRGPAGADPAADGTAEAARLEKLGEALAELTARSADAGDPVARAELLEAEHRLLQEALGDQAGRERRDG</sequence>
<dbReference type="Proteomes" id="UP000185469">
    <property type="component" value="Chromosome"/>
</dbReference>
<dbReference type="STRING" id="1437874.CSPHI_07090"/>
<feature type="compositionally biased region" description="Low complexity" evidence="1">
    <location>
        <begin position="10"/>
        <end position="30"/>
    </location>
</feature>
<name>A0A1L7CY92_9CORY</name>
<keyword evidence="3" id="KW-1185">Reference proteome</keyword>
<reference evidence="2 3" key="1">
    <citation type="submission" date="2014-08" db="EMBL/GenBank/DDBJ databases">
        <title>Complete genome sequence of Corynebacterium sphenisci CECT 5990(T) (=DSM 44792(T)), isolated from healthy wild penguins.</title>
        <authorList>
            <person name="Ruckert C."/>
            <person name="Albersmeier A."/>
            <person name="Winkler A."/>
            <person name="Kalinowski J."/>
        </authorList>
    </citation>
    <scope>NUCLEOTIDE SEQUENCE [LARGE SCALE GENOMIC DNA]</scope>
    <source>
        <strain evidence="2 3">DSM 44792</strain>
    </source>
</reference>
<accession>A0A1L7CY92</accession>
<evidence type="ECO:0000313" key="2">
    <source>
        <dbReference type="EMBL" id="APT90845.1"/>
    </source>
</evidence>
<dbReference type="AlphaFoldDB" id="A0A1L7CY92"/>
<evidence type="ECO:0000313" key="3">
    <source>
        <dbReference type="Proteomes" id="UP000185469"/>
    </source>
</evidence>
<dbReference type="KEGG" id="csph:CSPHI_07090"/>
<dbReference type="RefSeq" id="WP_075692097.1">
    <property type="nucleotide sequence ID" value="NZ_CP009248.1"/>
</dbReference>
<protein>
    <submittedName>
        <fullName evidence="2">Uncharacterized protein</fullName>
    </submittedName>
</protein>
<proteinExistence type="predicted"/>